<feature type="region of interest" description="Disordered" evidence="4">
    <location>
        <begin position="775"/>
        <end position="818"/>
    </location>
</feature>
<dbReference type="CDD" id="cd01647">
    <property type="entry name" value="RT_LTR"/>
    <property type="match status" value="1"/>
</dbReference>
<dbReference type="InterPro" id="IPR036397">
    <property type="entry name" value="RNaseH_sf"/>
</dbReference>
<evidence type="ECO:0000313" key="8">
    <source>
        <dbReference type="Proteomes" id="UP001529510"/>
    </source>
</evidence>
<keyword evidence="8" id="KW-1185">Reference proteome</keyword>
<evidence type="ECO:0000256" key="2">
    <source>
        <dbReference type="ARBA" id="ARBA00012180"/>
    </source>
</evidence>
<feature type="domain" description="Integrase catalytic" evidence="6">
    <location>
        <begin position="535"/>
        <end position="647"/>
    </location>
</feature>
<feature type="compositionally biased region" description="Polar residues" evidence="4">
    <location>
        <begin position="779"/>
        <end position="799"/>
    </location>
</feature>
<dbReference type="Pfam" id="PF17919">
    <property type="entry name" value="RT_RNaseH_2"/>
    <property type="match status" value="1"/>
</dbReference>
<organism evidence="7 8">
    <name type="scientific">Cirrhinus mrigala</name>
    <name type="common">Mrigala</name>
    <dbReference type="NCBI Taxonomy" id="683832"/>
    <lineage>
        <taxon>Eukaryota</taxon>
        <taxon>Metazoa</taxon>
        <taxon>Chordata</taxon>
        <taxon>Craniata</taxon>
        <taxon>Vertebrata</taxon>
        <taxon>Euteleostomi</taxon>
        <taxon>Actinopterygii</taxon>
        <taxon>Neopterygii</taxon>
        <taxon>Teleostei</taxon>
        <taxon>Ostariophysi</taxon>
        <taxon>Cypriniformes</taxon>
        <taxon>Cyprinidae</taxon>
        <taxon>Labeoninae</taxon>
        <taxon>Labeonini</taxon>
        <taxon>Cirrhinus</taxon>
    </lineage>
</organism>
<evidence type="ECO:0000313" key="7">
    <source>
        <dbReference type="EMBL" id="KAL0160096.1"/>
    </source>
</evidence>
<dbReference type="Pfam" id="PF00078">
    <property type="entry name" value="RVT_1"/>
    <property type="match status" value="1"/>
</dbReference>
<evidence type="ECO:0000256" key="3">
    <source>
        <dbReference type="ARBA" id="ARBA00039658"/>
    </source>
</evidence>
<dbReference type="InterPro" id="IPR000477">
    <property type="entry name" value="RT_dom"/>
</dbReference>
<dbReference type="InterPro" id="IPR041588">
    <property type="entry name" value="Integrase_H2C2"/>
</dbReference>
<dbReference type="InterPro" id="IPR050951">
    <property type="entry name" value="Retrovirus_Pol_polyprotein"/>
</dbReference>
<dbReference type="EMBL" id="JAMKFB020000022">
    <property type="protein sequence ID" value="KAL0160096.1"/>
    <property type="molecule type" value="Genomic_DNA"/>
</dbReference>
<feature type="compositionally biased region" description="Polar residues" evidence="4">
    <location>
        <begin position="809"/>
        <end position="818"/>
    </location>
</feature>
<dbReference type="InterPro" id="IPR041577">
    <property type="entry name" value="RT_RNaseH_2"/>
</dbReference>
<dbReference type="FunFam" id="3.30.420.10:FF:000063">
    <property type="entry name" value="Retrovirus-related Pol polyprotein from transposon 297-like Protein"/>
    <property type="match status" value="1"/>
</dbReference>
<comment type="similarity">
    <text evidence="1">Belongs to the beta type-B retroviral polymerase family. HERV class-II K(HML-2) pol subfamily.</text>
</comment>
<dbReference type="InterPro" id="IPR012337">
    <property type="entry name" value="RNaseH-like_sf"/>
</dbReference>
<dbReference type="Pfam" id="PF00665">
    <property type="entry name" value="rve"/>
    <property type="match status" value="1"/>
</dbReference>
<evidence type="ECO:0000259" key="6">
    <source>
        <dbReference type="PROSITE" id="PS50994"/>
    </source>
</evidence>
<dbReference type="CDD" id="cd09274">
    <property type="entry name" value="RNase_HI_RT_Ty3"/>
    <property type="match status" value="1"/>
</dbReference>
<dbReference type="InterPro" id="IPR043128">
    <property type="entry name" value="Rev_trsase/Diguanyl_cyclase"/>
</dbReference>
<dbReference type="EC" id="3.1.26.4" evidence="2"/>
<dbReference type="SUPFAM" id="SSF56672">
    <property type="entry name" value="DNA/RNA polymerases"/>
    <property type="match status" value="1"/>
</dbReference>
<dbReference type="InterPro" id="IPR043502">
    <property type="entry name" value="DNA/RNA_pol_sf"/>
</dbReference>
<dbReference type="InterPro" id="IPR001584">
    <property type="entry name" value="Integrase_cat-core"/>
</dbReference>
<dbReference type="GO" id="GO:0004523">
    <property type="term" value="F:RNA-DNA hybrid ribonuclease activity"/>
    <property type="evidence" value="ECO:0007669"/>
    <property type="project" value="UniProtKB-EC"/>
</dbReference>
<dbReference type="FunFam" id="1.10.340.70:FF:000003">
    <property type="entry name" value="Protein CBG25708"/>
    <property type="match status" value="1"/>
</dbReference>
<dbReference type="PANTHER" id="PTHR37984:SF9">
    <property type="entry name" value="INTEGRASE CATALYTIC DOMAIN-CONTAINING PROTEIN"/>
    <property type="match status" value="1"/>
</dbReference>
<dbReference type="Gene3D" id="3.10.10.10">
    <property type="entry name" value="HIV Type 1 Reverse Transcriptase, subunit A, domain 1"/>
    <property type="match status" value="1"/>
</dbReference>
<name>A0ABD0NG77_CIRMR</name>
<reference evidence="7 8" key="1">
    <citation type="submission" date="2024-05" db="EMBL/GenBank/DDBJ databases">
        <title>Genome sequencing and assembly of Indian major carp, Cirrhinus mrigala (Hamilton, 1822).</title>
        <authorList>
            <person name="Mohindra V."/>
            <person name="Chowdhury L.M."/>
            <person name="Lal K."/>
            <person name="Jena J.K."/>
        </authorList>
    </citation>
    <scope>NUCLEOTIDE SEQUENCE [LARGE SCALE GENOMIC DNA]</scope>
    <source>
        <strain evidence="7">CM1030</strain>
        <tissue evidence="7">Blood</tissue>
    </source>
</reference>
<evidence type="ECO:0000256" key="4">
    <source>
        <dbReference type="SAM" id="MobiDB-lite"/>
    </source>
</evidence>
<dbReference type="SUPFAM" id="SSF53098">
    <property type="entry name" value="Ribonuclease H-like"/>
    <property type="match status" value="1"/>
</dbReference>
<sequence length="818" mass="92764">MVVVPKKSGAVRICVDLSKLNESVRREKYILPSVEQTLGMLAGAQIFSKLDANVGFWQIPLSEESARYTTFITPFGHYFFRRLPFGITSAPEHFQNRMATEVTDGLEGTVCHIDDVLVWGRTEEEHDSRLHVVLEKMQKVGITLNVEKCKLSKRKVHFLGHIISAEGISPDPMKTATIRNMTEPSNVSELRNFLGMVNQLGRFIPKPADKDKALRDLLSKKNCWIWGTEQAKAFQTLKDALSSPPVLAIYDTNRDCKVSADASSYGLGAVLMQRWQEEWKPIAYASRSLTQTEQRYFHKWKKRHWVSHGHAKDFLIGKHFEMETDHKPLLSLLGSQALDALPPRIQRFKMQLMRYSYSIVHVPGKSLWVADTLSCTSVKQSESQEEREFLEDTNIYVDSLLENLPASTTYLGQLREELKNDSVCSSVMKLCVEGWTERSKSDPILKRYWAERAVLTVQDGLLLRGTRLVTPAAMRSSVLNKLHEGHLGLVKCRERARQSVWWIELSNQLKEIVLNCRTCLKERQNPKEPLMPTQFPDRPWQRLGADLFMLANKTYLLVVDYYSRYVEVAQLSPTRSTDVIVHMKSIFARHGVPETLVTDNGPQFSGHSFASFAASYGFVHVTSSPRFPQSNGEAERAVKTVKALLKKANDPYLALLAYRATPLQNGYSPAQLLMGRRLRTNVPTLPSLLNPVLPDIAVVSSKEKERRDADAERFNRSHRARKLSILQPGDHVWVSDAKDSGTIVASHSSPRSYLINTQQGTVRRNRHHLMPMQAEATEDNSGTPDQRSVANSESLPTTQESEKQDIPDLTSTPRTKYR</sequence>
<dbReference type="Gene3D" id="1.10.340.70">
    <property type="match status" value="1"/>
</dbReference>
<comment type="caution">
    <text evidence="7">The sequence shown here is derived from an EMBL/GenBank/DDBJ whole genome shotgun (WGS) entry which is preliminary data.</text>
</comment>
<dbReference type="PROSITE" id="PS50878">
    <property type="entry name" value="RT_POL"/>
    <property type="match status" value="1"/>
</dbReference>
<dbReference type="FunFam" id="3.30.70.270:FF:000023">
    <property type="entry name" value="Pol"/>
    <property type="match status" value="1"/>
</dbReference>
<dbReference type="PANTHER" id="PTHR37984">
    <property type="entry name" value="PROTEIN CBG26694"/>
    <property type="match status" value="1"/>
</dbReference>
<evidence type="ECO:0000259" key="5">
    <source>
        <dbReference type="PROSITE" id="PS50878"/>
    </source>
</evidence>
<feature type="domain" description="Reverse transcriptase" evidence="5">
    <location>
        <begin position="1"/>
        <end position="163"/>
    </location>
</feature>
<dbReference type="Proteomes" id="UP001529510">
    <property type="component" value="Unassembled WGS sequence"/>
</dbReference>
<dbReference type="Gene3D" id="3.30.420.10">
    <property type="entry name" value="Ribonuclease H-like superfamily/Ribonuclease H"/>
    <property type="match status" value="1"/>
</dbReference>
<proteinExistence type="inferred from homology"/>
<feature type="non-terminal residue" evidence="7">
    <location>
        <position position="818"/>
    </location>
</feature>
<evidence type="ECO:0000256" key="1">
    <source>
        <dbReference type="ARBA" id="ARBA00010879"/>
    </source>
</evidence>
<accession>A0ABD0NG77</accession>
<dbReference type="GO" id="GO:0006259">
    <property type="term" value="P:DNA metabolic process"/>
    <property type="evidence" value="ECO:0007669"/>
    <property type="project" value="UniProtKB-ARBA"/>
</dbReference>
<dbReference type="Gene3D" id="3.30.70.270">
    <property type="match status" value="2"/>
</dbReference>
<protein>
    <recommendedName>
        <fullName evidence="3">Gypsy retrotransposon integrase-like protein 1</fullName>
        <ecNumber evidence="2">3.1.26.4</ecNumber>
    </recommendedName>
</protein>
<dbReference type="AlphaFoldDB" id="A0ABD0NG77"/>
<gene>
    <name evidence="7" type="ORF">M9458_043821</name>
</gene>
<dbReference type="Pfam" id="PF17921">
    <property type="entry name" value="Integrase_H2C2"/>
    <property type="match status" value="1"/>
</dbReference>
<dbReference type="PROSITE" id="PS50994">
    <property type="entry name" value="INTEGRASE"/>
    <property type="match status" value="1"/>
</dbReference>